<evidence type="ECO:0000256" key="4">
    <source>
        <dbReference type="SAM" id="Phobius"/>
    </source>
</evidence>
<dbReference type="PANTHER" id="PTHR43420:SF47">
    <property type="entry name" value="N-ACETYLTRANSFERASE DOMAIN-CONTAINING PROTEIN"/>
    <property type="match status" value="1"/>
</dbReference>
<reference evidence="6 7" key="1">
    <citation type="journal article" date="2015" name="Plant Cell">
        <title>Oil accumulation by the oleaginous diatom Fistulifera solaris as revealed by the genome and transcriptome.</title>
        <authorList>
            <person name="Tanaka T."/>
            <person name="Maeda Y."/>
            <person name="Veluchamy A."/>
            <person name="Tanaka M."/>
            <person name="Abida H."/>
            <person name="Marechal E."/>
            <person name="Bowler C."/>
            <person name="Muto M."/>
            <person name="Sunaga Y."/>
            <person name="Tanaka M."/>
            <person name="Yoshino T."/>
            <person name="Taniguchi T."/>
            <person name="Fukuda Y."/>
            <person name="Nemoto M."/>
            <person name="Matsumoto M."/>
            <person name="Wong P.S."/>
            <person name="Aburatani S."/>
            <person name="Fujibuchi W."/>
        </authorList>
    </citation>
    <scope>NUCLEOTIDE SEQUENCE [LARGE SCALE GENOMIC DNA]</scope>
    <source>
        <strain evidence="6 7">JPCC DA0580</strain>
    </source>
</reference>
<keyword evidence="4" id="KW-0812">Transmembrane</keyword>
<evidence type="ECO:0000256" key="2">
    <source>
        <dbReference type="ARBA" id="ARBA00023315"/>
    </source>
</evidence>
<feature type="compositionally biased region" description="Basic and acidic residues" evidence="3">
    <location>
        <begin position="220"/>
        <end position="232"/>
    </location>
</feature>
<dbReference type="CDD" id="cd04301">
    <property type="entry name" value="NAT_SF"/>
    <property type="match status" value="1"/>
</dbReference>
<evidence type="ECO:0000256" key="1">
    <source>
        <dbReference type="ARBA" id="ARBA00022679"/>
    </source>
</evidence>
<dbReference type="InterPro" id="IPR016181">
    <property type="entry name" value="Acyl_CoA_acyltransferase"/>
</dbReference>
<dbReference type="Gene3D" id="3.40.630.30">
    <property type="match status" value="1"/>
</dbReference>
<dbReference type="AlphaFoldDB" id="A0A1Z5KAD1"/>
<keyword evidence="4" id="KW-0472">Membrane</keyword>
<dbReference type="InParanoid" id="A0A1Z5KAD1"/>
<evidence type="ECO:0000256" key="3">
    <source>
        <dbReference type="SAM" id="MobiDB-lite"/>
    </source>
</evidence>
<name>A0A1Z5KAD1_FISSO</name>
<accession>A0A1Z5KAD1</accession>
<dbReference type="SUPFAM" id="SSF55729">
    <property type="entry name" value="Acyl-CoA N-acyltransferases (Nat)"/>
    <property type="match status" value="1"/>
</dbReference>
<dbReference type="InterPro" id="IPR050680">
    <property type="entry name" value="YpeA/RimI_acetyltransf"/>
</dbReference>
<keyword evidence="7" id="KW-1185">Reference proteome</keyword>
<dbReference type="InterPro" id="IPR000182">
    <property type="entry name" value="GNAT_dom"/>
</dbReference>
<evidence type="ECO:0000313" key="6">
    <source>
        <dbReference type="EMBL" id="GAX23217.1"/>
    </source>
</evidence>
<keyword evidence="2" id="KW-0012">Acyltransferase</keyword>
<dbReference type="EMBL" id="BDSP01000199">
    <property type="protein sequence ID" value="GAX23217.1"/>
    <property type="molecule type" value="Genomic_DNA"/>
</dbReference>
<dbReference type="OrthoDB" id="47374at2759"/>
<protein>
    <recommendedName>
        <fullName evidence="5">N-acetyltransferase domain-containing protein</fullName>
    </recommendedName>
</protein>
<gene>
    <name evidence="6" type="ORF">FisN_21Hh101</name>
</gene>
<feature type="region of interest" description="Disordered" evidence="3">
    <location>
        <begin position="107"/>
        <end position="245"/>
    </location>
</feature>
<organism evidence="6 7">
    <name type="scientific">Fistulifera solaris</name>
    <name type="common">Oleaginous diatom</name>
    <dbReference type="NCBI Taxonomy" id="1519565"/>
    <lineage>
        <taxon>Eukaryota</taxon>
        <taxon>Sar</taxon>
        <taxon>Stramenopiles</taxon>
        <taxon>Ochrophyta</taxon>
        <taxon>Bacillariophyta</taxon>
        <taxon>Bacillariophyceae</taxon>
        <taxon>Bacillariophycidae</taxon>
        <taxon>Naviculales</taxon>
        <taxon>Naviculaceae</taxon>
        <taxon>Fistulifera</taxon>
    </lineage>
</organism>
<keyword evidence="1" id="KW-0808">Transferase</keyword>
<dbReference type="PROSITE" id="PS51186">
    <property type="entry name" value="GNAT"/>
    <property type="match status" value="1"/>
</dbReference>
<dbReference type="Pfam" id="PF00583">
    <property type="entry name" value="Acetyltransf_1"/>
    <property type="match status" value="1"/>
</dbReference>
<feature type="compositionally biased region" description="Basic and acidic residues" evidence="3">
    <location>
        <begin position="145"/>
        <end position="162"/>
    </location>
</feature>
<evidence type="ECO:0000259" key="5">
    <source>
        <dbReference type="PROSITE" id="PS51186"/>
    </source>
</evidence>
<dbReference type="Proteomes" id="UP000198406">
    <property type="component" value="Unassembled WGS sequence"/>
</dbReference>
<feature type="transmembrane region" description="Helical" evidence="4">
    <location>
        <begin position="45"/>
        <end position="64"/>
    </location>
</feature>
<keyword evidence="4" id="KW-1133">Transmembrane helix</keyword>
<proteinExistence type="predicted"/>
<dbReference type="GO" id="GO:0016747">
    <property type="term" value="F:acyltransferase activity, transferring groups other than amino-acyl groups"/>
    <property type="evidence" value="ECO:0007669"/>
    <property type="project" value="InterPro"/>
</dbReference>
<sequence length="534" mass="59245">MHTAPTDNAERALRRRVTRRRNFDAASRKEASLDKRSAVRYSSRAFGLLLSILFIPTCASFGIFTPVGRSCSRRIHTSMATVEEITTKDEQIQILRNLTASREFTDTKIVNDSTDDTALEEKEHPESQDDADDATQQASSGDTSADARSEDNEMETRRKELVKANLLGRGSSTSRSKNQYKDTSVGARRIGSATKARQSATAPSRVMDSLWKTASAKSKNKQEETSTDDRTTDGTTLSSSANSVQSLTRSAIMNAVEEALSDRKPKRVNGPVLVKSNLTAADFTLAYERPMGLVVEDKENDRRSATFDCPGAIVARPTLNNNLLVRIATPTDDFQIAALRLSVFSDFTAEQQGKFCERSCQAISSRRLRGARCLIAAHQNDTETVLGSAECSYHEFFGTRLGQRRQQFSILYVTEVAVDIDARGQGIGKKLMDAVDIYAKSRNIETIYLHVDVENKAALSLYAKSGYERVNGEEDSMYLEFTTSLHLHPGATKGRDHYLMYKNLIPDPVWLEPKELSMNQGVETKGKLGFEVSL</sequence>
<dbReference type="PANTHER" id="PTHR43420">
    <property type="entry name" value="ACETYLTRANSFERASE"/>
    <property type="match status" value="1"/>
</dbReference>
<comment type="caution">
    <text evidence="6">The sequence shown here is derived from an EMBL/GenBank/DDBJ whole genome shotgun (WGS) entry which is preliminary data.</text>
</comment>
<feature type="domain" description="N-acetyltransferase" evidence="5">
    <location>
        <begin position="323"/>
        <end position="505"/>
    </location>
</feature>
<evidence type="ECO:0000313" key="7">
    <source>
        <dbReference type="Proteomes" id="UP000198406"/>
    </source>
</evidence>